<reference evidence="2 3" key="1">
    <citation type="submission" date="2019-02" db="EMBL/GenBank/DDBJ databases">
        <title>Sequencing the genomes of 1000 actinobacteria strains.</title>
        <authorList>
            <person name="Klenk H.-P."/>
        </authorList>
    </citation>
    <scope>NUCLEOTIDE SEQUENCE [LARGE SCALE GENOMIC DNA]</scope>
    <source>
        <strain evidence="2 3">DSM 17364</strain>
    </source>
</reference>
<proteinExistence type="predicted"/>
<keyword evidence="3" id="KW-1185">Reference proteome</keyword>
<name>A0A4Q8AGA5_9MICC</name>
<evidence type="ECO:0000313" key="2">
    <source>
        <dbReference type="EMBL" id="RZU62679.1"/>
    </source>
</evidence>
<feature type="domain" description="AbiEi antitoxin N-terminal" evidence="1">
    <location>
        <begin position="20"/>
        <end position="63"/>
    </location>
</feature>
<dbReference type="EMBL" id="SHLA01000001">
    <property type="protein sequence ID" value="RZU62679.1"/>
    <property type="molecule type" value="Genomic_DNA"/>
</dbReference>
<dbReference type="InterPro" id="IPR025159">
    <property type="entry name" value="AbiEi_N"/>
</dbReference>
<gene>
    <name evidence="2" type="ORF">EV380_2280</name>
</gene>
<dbReference type="AlphaFoldDB" id="A0A4Q8AGA5"/>
<dbReference type="Pfam" id="PF13338">
    <property type="entry name" value="AbiEi_4"/>
    <property type="match status" value="1"/>
</dbReference>
<sequence length="353" mass="37662">MFQPERYNSSMKSGDALRVLADVTGSQWGMVTSAQASALGVTRLNLSRLTEAGHLERLAHGVYKDVGAPGDEFEDLRAAWLSTDPKVLAENRMQDLTGGIVVASSSAAALHEISDLWSDRHEFVSAVRRQSQRSEIRYRQRALDPSDVTLVRGLPTMTIERTIADLVAEVGDISLVADVLGRAARKRPLQLDRLRDLLAPLAERNGFKRSDGQGMLDRLLEQAGLDRDSLAAGIAAYPQLAARVVGNYLAELDLSPLEDALSTPVAQQAMSSAVRSLAQYLETAPVPGPEAVTVDLSHALAKLVAIGLLDEMSRPVAGEALASALAIAPADREGAVGAPNLCEGPRSLSSTGR</sequence>
<evidence type="ECO:0000313" key="3">
    <source>
        <dbReference type="Proteomes" id="UP000292685"/>
    </source>
</evidence>
<protein>
    <submittedName>
        <fullName evidence="2">Putative AbiEi antitoxin of type IV toxin-antitoxin system</fullName>
    </submittedName>
</protein>
<dbReference type="OrthoDB" id="3356078at2"/>
<evidence type="ECO:0000259" key="1">
    <source>
        <dbReference type="Pfam" id="PF13338"/>
    </source>
</evidence>
<organism evidence="2 3">
    <name type="scientific">Zhihengliuella halotolerans</name>
    <dbReference type="NCBI Taxonomy" id="370736"/>
    <lineage>
        <taxon>Bacteria</taxon>
        <taxon>Bacillati</taxon>
        <taxon>Actinomycetota</taxon>
        <taxon>Actinomycetes</taxon>
        <taxon>Micrococcales</taxon>
        <taxon>Micrococcaceae</taxon>
        <taxon>Zhihengliuella</taxon>
    </lineage>
</organism>
<dbReference type="Proteomes" id="UP000292685">
    <property type="component" value="Unassembled WGS sequence"/>
</dbReference>
<comment type="caution">
    <text evidence="2">The sequence shown here is derived from an EMBL/GenBank/DDBJ whole genome shotgun (WGS) entry which is preliminary data.</text>
</comment>
<accession>A0A4Q8AGA5</accession>